<evidence type="ECO:0000256" key="3">
    <source>
        <dbReference type="SAM" id="MobiDB-lite"/>
    </source>
</evidence>
<accession>A0A9W7GM69</accession>
<evidence type="ECO:0000259" key="4">
    <source>
        <dbReference type="Pfam" id="PF16207"/>
    </source>
</evidence>
<organism evidence="5 6">
    <name type="scientific">Triparma columacea</name>
    <dbReference type="NCBI Taxonomy" id="722753"/>
    <lineage>
        <taxon>Eukaryota</taxon>
        <taxon>Sar</taxon>
        <taxon>Stramenopiles</taxon>
        <taxon>Ochrophyta</taxon>
        <taxon>Bolidophyceae</taxon>
        <taxon>Parmales</taxon>
        <taxon>Triparmaceae</taxon>
        <taxon>Triparma</taxon>
    </lineage>
</organism>
<feature type="region of interest" description="Disordered" evidence="3">
    <location>
        <begin position="34"/>
        <end position="58"/>
    </location>
</feature>
<evidence type="ECO:0000313" key="5">
    <source>
        <dbReference type="EMBL" id="GMI47286.1"/>
    </source>
</evidence>
<evidence type="ECO:0000256" key="2">
    <source>
        <dbReference type="ARBA" id="ARBA00023242"/>
    </source>
</evidence>
<dbReference type="EMBL" id="BRYA01000337">
    <property type="protein sequence ID" value="GMI47286.1"/>
    <property type="molecule type" value="Genomic_DNA"/>
</dbReference>
<dbReference type="Pfam" id="PF16207">
    <property type="entry name" value="RAWUL"/>
    <property type="match status" value="1"/>
</dbReference>
<dbReference type="PANTHER" id="PTHR45893">
    <property type="entry name" value="POLYCOMB GROUP RING FINGER PROTEIN"/>
    <property type="match status" value="1"/>
</dbReference>
<comment type="subcellular location">
    <subcellularLocation>
        <location evidence="1">Nucleus</location>
    </subcellularLocation>
</comment>
<comment type="caution">
    <text evidence="5">The sequence shown here is derived from an EMBL/GenBank/DDBJ whole genome shotgun (WGS) entry which is preliminary data.</text>
</comment>
<feature type="domain" description="RAWUL" evidence="4">
    <location>
        <begin position="85"/>
        <end position="149"/>
    </location>
</feature>
<proteinExistence type="predicted"/>
<dbReference type="InterPro" id="IPR051507">
    <property type="entry name" value="PcG_RING_finger"/>
</dbReference>
<name>A0A9W7GM69_9STRA</name>
<keyword evidence="6" id="KW-1185">Reference proteome</keyword>
<dbReference type="AlphaFoldDB" id="A0A9W7GM69"/>
<evidence type="ECO:0000256" key="1">
    <source>
        <dbReference type="ARBA" id="ARBA00004123"/>
    </source>
</evidence>
<sequence length="155" mass="17736">MQDLVKKIFPEVIEEEEKAVEEFYKSKGIKRKPMQEPARVVKPKKKVNVPQPSEHSDELNFQLAPVDTADLPDSTLGLPKLSKPFLRTSGRLKILQVKKYIQKKLEVAVNSTDISVFCKGGLLGDELNLTFINRTRWLNDPKDLVLHFRLKAPNE</sequence>
<protein>
    <recommendedName>
        <fullName evidence="4">RAWUL domain-containing protein</fullName>
    </recommendedName>
</protein>
<evidence type="ECO:0000313" key="6">
    <source>
        <dbReference type="Proteomes" id="UP001165065"/>
    </source>
</evidence>
<keyword evidence="2" id="KW-0539">Nucleus</keyword>
<dbReference type="Proteomes" id="UP001165065">
    <property type="component" value="Unassembled WGS sequence"/>
</dbReference>
<dbReference type="InterPro" id="IPR032443">
    <property type="entry name" value="RAWUL"/>
</dbReference>
<dbReference type="OrthoDB" id="1305878at2759"/>
<gene>
    <name evidence="5" type="ORF">TrCOL_g9512</name>
</gene>
<dbReference type="GO" id="GO:0005634">
    <property type="term" value="C:nucleus"/>
    <property type="evidence" value="ECO:0007669"/>
    <property type="project" value="UniProtKB-SubCell"/>
</dbReference>
<reference evidence="6" key="1">
    <citation type="journal article" date="2023" name="Commun. Biol.">
        <title>Genome analysis of Parmales, the sister group of diatoms, reveals the evolutionary specialization of diatoms from phago-mixotrophs to photoautotrophs.</title>
        <authorList>
            <person name="Ban H."/>
            <person name="Sato S."/>
            <person name="Yoshikawa S."/>
            <person name="Yamada K."/>
            <person name="Nakamura Y."/>
            <person name="Ichinomiya M."/>
            <person name="Sato N."/>
            <person name="Blanc-Mathieu R."/>
            <person name="Endo H."/>
            <person name="Kuwata A."/>
            <person name="Ogata H."/>
        </authorList>
    </citation>
    <scope>NUCLEOTIDE SEQUENCE [LARGE SCALE GENOMIC DNA]</scope>
</reference>
<dbReference type="Gene3D" id="3.10.20.90">
    <property type="entry name" value="Phosphatidylinositol 3-kinase Catalytic Subunit, Chain A, domain 1"/>
    <property type="match status" value="1"/>
</dbReference>